<dbReference type="Proteomes" id="UP000265541">
    <property type="component" value="Unassembled WGS sequence"/>
</dbReference>
<dbReference type="SUPFAM" id="SSF55785">
    <property type="entry name" value="PYP-like sensor domain (PAS domain)"/>
    <property type="match status" value="1"/>
</dbReference>
<feature type="compositionally biased region" description="Polar residues" evidence="11">
    <location>
        <begin position="1"/>
        <end position="16"/>
    </location>
</feature>
<dbReference type="PROSITE" id="PS50109">
    <property type="entry name" value="HIS_KIN"/>
    <property type="match status" value="1"/>
</dbReference>
<feature type="domain" description="Histidine kinase" evidence="12">
    <location>
        <begin position="140"/>
        <end position="248"/>
    </location>
</feature>
<dbReference type="SMART" id="SM00388">
    <property type="entry name" value="HisKA"/>
    <property type="match status" value="1"/>
</dbReference>
<dbReference type="PANTHER" id="PTHR45453">
    <property type="entry name" value="PHOSPHATE REGULON SENSOR PROTEIN PHOR"/>
    <property type="match status" value="1"/>
</dbReference>
<comment type="caution">
    <text evidence="15">The sequence shown here is derived from an EMBL/GenBank/DDBJ whole genome shotgun (WGS) entry which is preliminary data.</text>
</comment>
<organism evidence="15 16">
    <name type="scientific">Staphylococcus gallinarum</name>
    <dbReference type="NCBI Taxonomy" id="1293"/>
    <lineage>
        <taxon>Bacteria</taxon>
        <taxon>Bacillati</taxon>
        <taxon>Bacillota</taxon>
        <taxon>Bacilli</taxon>
        <taxon>Bacillales</taxon>
        <taxon>Staphylococcaceae</taxon>
        <taxon>Staphylococcus</taxon>
    </lineage>
</organism>
<evidence type="ECO:0000256" key="4">
    <source>
        <dbReference type="ARBA" id="ARBA00022553"/>
    </source>
</evidence>
<comment type="catalytic activity">
    <reaction evidence="1">
        <text>ATP + protein L-histidine = ADP + protein N-phospho-L-histidine.</text>
        <dbReference type="EC" id="2.7.13.3"/>
    </reaction>
</comment>
<dbReference type="CDD" id="cd00082">
    <property type="entry name" value="HisKA"/>
    <property type="match status" value="1"/>
</dbReference>
<feature type="non-terminal residue" evidence="15">
    <location>
        <position position="1"/>
    </location>
</feature>
<dbReference type="RefSeq" id="WP_142923955.1">
    <property type="nucleotide sequence ID" value="NZ_QYJN01000248.1"/>
</dbReference>
<protein>
    <recommendedName>
        <fullName evidence="3">histidine kinase</fullName>
        <ecNumber evidence="3">2.7.13.3</ecNumber>
    </recommendedName>
</protein>
<dbReference type="PANTHER" id="PTHR45453:SF1">
    <property type="entry name" value="PHOSPHATE REGULON SENSOR PROTEIN PHOR"/>
    <property type="match status" value="1"/>
</dbReference>
<keyword evidence="8" id="KW-0067">ATP-binding</keyword>
<evidence type="ECO:0000259" key="13">
    <source>
        <dbReference type="PROSITE" id="PS50112"/>
    </source>
</evidence>
<gene>
    <name evidence="15" type="ORF">BUZ14_15125</name>
</gene>
<dbReference type="EMBL" id="QYJN01000248">
    <property type="protein sequence ID" value="RIP24260.1"/>
    <property type="molecule type" value="Genomic_DNA"/>
</dbReference>
<reference evidence="15 16" key="1">
    <citation type="journal article" date="2016" name="Front. Microbiol.">
        <title>Comprehensive Phylogenetic Analysis of Bovine Non-aureus Staphylococci Species Based on Whole-Genome Sequencing.</title>
        <authorList>
            <person name="Naushad S."/>
            <person name="Barkema H.W."/>
            <person name="Luby C."/>
            <person name="Condas L.A."/>
            <person name="Nobrega D.B."/>
            <person name="Carson D.A."/>
            <person name="De Buck J."/>
        </authorList>
    </citation>
    <scope>NUCLEOTIDE SEQUENCE [LARGE SCALE GENOMIC DNA]</scope>
    <source>
        <strain evidence="15 16">SNUC 4781</strain>
    </source>
</reference>
<dbReference type="GO" id="GO:0005886">
    <property type="term" value="C:plasma membrane"/>
    <property type="evidence" value="ECO:0007669"/>
    <property type="project" value="TreeGrafter"/>
</dbReference>
<dbReference type="Gene3D" id="1.10.287.130">
    <property type="match status" value="1"/>
</dbReference>
<dbReference type="InterPro" id="IPR000014">
    <property type="entry name" value="PAS"/>
</dbReference>
<dbReference type="Gene3D" id="1.10.8.500">
    <property type="entry name" value="HAMP domain in histidine kinase"/>
    <property type="match status" value="1"/>
</dbReference>
<dbReference type="Gene3D" id="3.30.450.20">
    <property type="entry name" value="PAS domain"/>
    <property type="match status" value="1"/>
</dbReference>
<evidence type="ECO:0000256" key="3">
    <source>
        <dbReference type="ARBA" id="ARBA00012438"/>
    </source>
</evidence>
<feature type="domain" description="PAS" evidence="13">
    <location>
        <begin position="19"/>
        <end position="75"/>
    </location>
</feature>
<evidence type="ECO:0000256" key="5">
    <source>
        <dbReference type="ARBA" id="ARBA00022679"/>
    </source>
</evidence>
<feature type="domain" description="PAC" evidence="14">
    <location>
        <begin position="83"/>
        <end position="136"/>
    </location>
</feature>
<evidence type="ECO:0000256" key="1">
    <source>
        <dbReference type="ARBA" id="ARBA00000085"/>
    </source>
</evidence>
<dbReference type="FunFam" id="1.10.287.130:FF:000001">
    <property type="entry name" value="Two-component sensor histidine kinase"/>
    <property type="match status" value="1"/>
</dbReference>
<dbReference type="PROSITE" id="PS50113">
    <property type="entry name" value="PAC"/>
    <property type="match status" value="1"/>
</dbReference>
<sequence>AFNNLSKRVQEAQANTESEKRRLDSVITHMSDGIIATDRRGRVRIVNDMALTMMGTMKEDIIGDHMLKVLKLEEDFSLDEIQENNDSFLLDINENEGIIARVNFSTIVQETGFVTGYIAVLHDVTEQQQVERERREFVANVSHELRTPLTSMNSYIEALESGAWKDGELAPQFLSVTREETERMIRLVNDLLQLSKMDNESEQITKEIVDFNMFINKIINRHEMSANDTTFVREIPTETIFTKIDPDK</sequence>
<dbReference type="InterPro" id="IPR000700">
    <property type="entry name" value="PAS-assoc_C"/>
</dbReference>
<evidence type="ECO:0000256" key="7">
    <source>
        <dbReference type="ARBA" id="ARBA00022777"/>
    </source>
</evidence>
<comment type="subcellular location">
    <subcellularLocation>
        <location evidence="2">Membrane</location>
    </subcellularLocation>
</comment>
<dbReference type="Pfam" id="PF13426">
    <property type="entry name" value="PAS_9"/>
    <property type="match status" value="1"/>
</dbReference>
<dbReference type="SUPFAM" id="SSF47384">
    <property type="entry name" value="Homodimeric domain of signal transducing histidine kinase"/>
    <property type="match status" value="1"/>
</dbReference>
<dbReference type="InterPro" id="IPR050351">
    <property type="entry name" value="BphY/WalK/GraS-like"/>
</dbReference>
<dbReference type="GO" id="GO:0000155">
    <property type="term" value="F:phosphorelay sensor kinase activity"/>
    <property type="evidence" value="ECO:0007669"/>
    <property type="project" value="InterPro"/>
</dbReference>
<evidence type="ECO:0000313" key="16">
    <source>
        <dbReference type="Proteomes" id="UP000265541"/>
    </source>
</evidence>
<feature type="region of interest" description="Disordered" evidence="11">
    <location>
        <begin position="1"/>
        <end position="21"/>
    </location>
</feature>
<dbReference type="NCBIfam" id="TIGR00229">
    <property type="entry name" value="sensory_box"/>
    <property type="match status" value="1"/>
</dbReference>
<evidence type="ECO:0000313" key="15">
    <source>
        <dbReference type="EMBL" id="RIP24260.1"/>
    </source>
</evidence>
<evidence type="ECO:0000256" key="6">
    <source>
        <dbReference type="ARBA" id="ARBA00022741"/>
    </source>
</evidence>
<evidence type="ECO:0000256" key="9">
    <source>
        <dbReference type="ARBA" id="ARBA00023012"/>
    </source>
</evidence>
<keyword evidence="10" id="KW-0472">Membrane</keyword>
<evidence type="ECO:0000256" key="8">
    <source>
        <dbReference type="ARBA" id="ARBA00022840"/>
    </source>
</evidence>
<evidence type="ECO:0000256" key="10">
    <source>
        <dbReference type="ARBA" id="ARBA00023136"/>
    </source>
</evidence>
<keyword evidence="7 15" id="KW-0418">Kinase</keyword>
<dbReference type="InterPro" id="IPR003661">
    <property type="entry name" value="HisK_dim/P_dom"/>
</dbReference>
<keyword evidence="9" id="KW-0902">Two-component regulatory system</keyword>
<feature type="non-terminal residue" evidence="15">
    <location>
        <position position="248"/>
    </location>
</feature>
<evidence type="ECO:0000256" key="2">
    <source>
        <dbReference type="ARBA" id="ARBA00004370"/>
    </source>
</evidence>
<dbReference type="GO" id="GO:0016036">
    <property type="term" value="P:cellular response to phosphate starvation"/>
    <property type="evidence" value="ECO:0007669"/>
    <property type="project" value="TreeGrafter"/>
</dbReference>
<proteinExistence type="predicted"/>
<accession>A0A3A0V0A3</accession>
<dbReference type="AlphaFoldDB" id="A0A3A0V0A3"/>
<dbReference type="EC" id="2.7.13.3" evidence="3"/>
<keyword evidence="6" id="KW-0547">Nucleotide-binding</keyword>
<keyword evidence="4" id="KW-0597">Phosphoprotein</keyword>
<evidence type="ECO:0000259" key="12">
    <source>
        <dbReference type="PROSITE" id="PS50109"/>
    </source>
</evidence>
<evidence type="ECO:0000256" key="11">
    <source>
        <dbReference type="SAM" id="MobiDB-lite"/>
    </source>
</evidence>
<name>A0A3A0V0A3_STAGA</name>
<dbReference type="OrthoDB" id="9813151at2"/>
<dbReference type="GO" id="GO:0005524">
    <property type="term" value="F:ATP binding"/>
    <property type="evidence" value="ECO:0007669"/>
    <property type="project" value="UniProtKB-KW"/>
</dbReference>
<dbReference type="Pfam" id="PF00512">
    <property type="entry name" value="HisKA"/>
    <property type="match status" value="1"/>
</dbReference>
<dbReference type="CDD" id="cd00130">
    <property type="entry name" value="PAS"/>
    <property type="match status" value="1"/>
</dbReference>
<evidence type="ECO:0000259" key="14">
    <source>
        <dbReference type="PROSITE" id="PS50113"/>
    </source>
</evidence>
<dbReference type="InterPro" id="IPR005467">
    <property type="entry name" value="His_kinase_dom"/>
</dbReference>
<keyword evidence="5" id="KW-0808">Transferase</keyword>
<dbReference type="InterPro" id="IPR035965">
    <property type="entry name" value="PAS-like_dom_sf"/>
</dbReference>
<dbReference type="SMART" id="SM00091">
    <property type="entry name" value="PAS"/>
    <property type="match status" value="1"/>
</dbReference>
<dbReference type="GO" id="GO:0004721">
    <property type="term" value="F:phosphoprotein phosphatase activity"/>
    <property type="evidence" value="ECO:0007669"/>
    <property type="project" value="TreeGrafter"/>
</dbReference>
<dbReference type="InterPro" id="IPR036097">
    <property type="entry name" value="HisK_dim/P_sf"/>
</dbReference>
<dbReference type="PROSITE" id="PS50112">
    <property type="entry name" value="PAS"/>
    <property type="match status" value="1"/>
</dbReference>